<comment type="caution">
    <text evidence="2">The sequence shown here is derived from an EMBL/GenBank/DDBJ whole genome shotgun (WGS) entry which is preliminary data.</text>
</comment>
<reference evidence="2" key="2">
    <citation type="journal article" date="2024" name="Plant">
        <title>Genomic evolution and insights into agronomic trait innovations of Sesamum species.</title>
        <authorList>
            <person name="Miao H."/>
            <person name="Wang L."/>
            <person name="Qu L."/>
            <person name="Liu H."/>
            <person name="Sun Y."/>
            <person name="Le M."/>
            <person name="Wang Q."/>
            <person name="Wei S."/>
            <person name="Zheng Y."/>
            <person name="Lin W."/>
            <person name="Duan Y."/>
            <person name="Cao H."/>
            <person name="Xiong S."/>
            <person name="Wang X."/>
            <person name="Wei L."/>
            <person name="Li C."/>
            <person name="Ma Q."/>
            <person name="Ju M."/>
            <person name="Zhao R."/>
            <person name="Li G."/>
            <person name="Mu C."/>
            <person name="Tian Q."/>
            <person name="Mei H."/>
            <person name="Zhang T."/>
            <person name="Gao T."/>
            <person name="Zhang H."/>
        </authorList>
    </citation>
    <scope>NUCLEOTIDE SEQUENCE</scope>
    <source>
        <strain evidence="2">3651</strain>
    </source>
</reference>
<sequence>MTQALQNTNQLANIDEPPMDDKEDTHVDSMATIPGSKSAAPSDSAEVDKMQVEVEEIRVNTTIYKPGIITESNQSFDLSLLTQAGRKEQVSQDNRLTFWPLTAVNITEVHQTIKKKDMDDNACKSSVEQHLKNQTETENGLTPLREEPSLSQNPQNPELSLNTAPTQNSAMEIPANNVMPNNVHTPLRPTARFLHLNQNIRPTFFKSLIIPTPQVSN</sequence>
<keyword evidence="3" id="KW-1185">Reference proteome</keyword>
<gene>
    <name evidence="2" type="ORF">Salat_2655500</name>
</gene>
<feature type="region of interest" description="Disordered" evidence="1">
    <location>
        <begin position="1"/>
        <end position="46"/>
    </location>
</feature>
<feature type="compositionally biased region" description="Polar residues" evidence="1">
    <location>
        <begin position="1"/>
        <end position="12"/>
    </location>
</feature>
<organism evidence="2 3">
    <name type="scientific">Sesamum alatum</name>
    <dbReference type="NCBI Taxonomy" id="300844"/>
    <lineage>
        <taxon>Eukaryota</taxon>
        <taxon>Viridiplantae</taxon>
        <taxon>Streptophyta</taxon>
        <taxon>Embryophyta</taxon>
        <taxon>Tracheophyta</taxon>
        <taxon>Spermatophyta</taxon>
        <taxon>Magnoliopsida</taxon>
        <taxon>eudicotyledons</taxon>
        <taxon>Gunneridae</taxon>
        <taxon>Pentapetalae</taxon>
        <taxon>asterids</taxon>
        <taxon>lamiids</taxon>
        <taxon>Lamiales</taxon>
        <taxon>Pedaliaceae</taxon>
        <taxon>Sesamum</taxon>
    </lineage>
</organism>
<protein>
    <submittedName>
        <fullName evidence="2">Uncharacterized protein</fullName>
    </submittedName>
</protein>
<evidence type="ECO:0000256" key="1">
    <source>
        <dbReference type="SAM" id="MobiDB-lite"/>
    </source>
</evidence>
<dbReference type="AlphaFoldDB" id="A0AAE1XP99"/>
<evidence type="ECO:0000313" key="3">
    <source>
        <dbReference type="Proteomes" id="UP001293254"/>
    </source>
</evidence>
<proteinExistence type="predicted"/>
<name>A0AAE1XP99_9LAMI</name>
<evidence type="ECO:0000313" key="2">
    <source>
        <dbReference type="EMBL" id="KAK4415481.1"/>
    </source>
</evidence>
<feature type="region of interest" description="Disordered" evidence="1">
    <location>
        <begin position="130"/>
        <end position="163"/>
    </location>
</feature>
<dbReference type="Proteomes" id="UP001293254">
    <property type="component" value="Unassembled WGS sequence"/>
</dbReference>
<dbReference type="EMBL" id="JACGWO010000011">
    <property type="protein sequence ID" value="KAK4415481.1"/>
    <property type="molecule type" value="Genomic_DNA"/>
</dbReference>
<reference evidence="2" key="1">
    <citation type="submission" date="2020-06" db="EMBL/GenBank/DDBJ databases">
        <authorList>
            <person name="Li T."/>
            <person name="Hu X."/>
            <person name="Zhang T."/>
            <person name="Song X."/>
            <person name="Zhang H."/>
            <person name="Dai N."/>
            <person name="Sheng W."/>
            <person name="Hou X."/>
            <person name="Wei L."/>
        </authorList>
    </citation>
    <scope>NUCLEOTIDE SEQUENCE</scope>
    <source>
        <strain evidence="2">3651</strain>
        <tissue evidence="2">Leaf</tissue>
    </source>
</reference>
<accession>A0AAE1XP99</accession>
<feature type="compositionally biased region" description="Polar residues" evidence="1">
    <location>
        <begin position="149"/>
        <end position="163"/>
    </location>
</feature>